<protein>
    <submittedName>
        <fullName evidence="1">Protein of uncharacterized function (DUF3396)</fullName>
    </submittedName>
</protein>
<dbReference type="Proteomes" id="UP000038204">
    <property type="component" value="Unassembled WGS sequence"/>
</dbReference>
<sequence>MNTPKLPDLNEMDFSKLDEVVIMGKNTIEACFALGCELFITPPIAAQRADLYKDFLVTIENYYDVFKDHLNCYGLPNSTRVSQIKGNPLPRWRSAVENADPLYGMSLEVFYDITHKGNASNATPWQIACLSSRPNKNRLSSISGSMSVGDEEGKPRFNTLFNMTLAWCERLKPIHGSAGFCFAYTPGQEPMPKWTWPLMQRYPGVDHQDVVMFSQRVNEVHNQIKGVNWLTVLGDPLVAALGGIEAIQSQLGSPCQIHAYNGGIIIIAGPVPQLGDTYTGFVPECYKTVARVTQPVRFEGYTRPLLALPEPIDRMEATLKWIKRFD</sequence>
<gene>
    <name evidence="1" type="ORF">ERS008667_04200</name>
</gene>
<evidence type="ECO:0000313" key="1">
    <source>
        <dbReference type="EMBL" id="CNI73258.1"/>
    </source>
</evidence>
<dbReference type="AlphaFoldDB" id="A0A0T9RN89"/>
<name>A0A0T9RN89_9GAMM</name>
<dbReference type="RefSeq" id="WP_082153152.1">
    <property type="nucleotide sequence ID" value="NZ_CABIHS010000086.1"/>
</dbReference>
<dbReference type="EMBL" id="CQBK01000056">
    <property type="protein sequence ID" value="CNI73258.1"/>
    <property type="molecule type" value="Genomic_DNA"/>
</dbReference>
<dbReference type="InterPro" id="IPR021815">
    <property type="entry name" value="TsiV"/>
</dbReference>
<dbReference type="Pfam" id="PF11876">
    <property type="entry name" value="TsiV"/>
    <property type="match status" value="1"/>
</dbReference>
<accession>A0A0T9RN89</accession>
<evidence type="ECO:0000313" key="2">
    <source>
        <dbReference type="Proteomes" id="UP000038204"/>
    </source>
</evidence>
<proteinExistence type="predicted"/>
<organism evidence="1 2">
    <name type="scientific">Yersinia similis</name>
    <dbReference type="NCBI Taxonomy" id="367190"/>
    <lineage>
        <taxon>Bacteria</taxon>
        <taxon>Pseudomonadati</taxon>
        <taxon>Pseudomonadota</taxon>
        <taxon>Gammaproteobacteria</taxon>
        <taxon>Enterobacterales</taxon>
        <taxon>Yersiniaceae</taxon>
        <taxon>Yersinia</taxon>
    </lineage>
</organism>
<reference evidence="1 2" key="1">
    <citation type="submission" date="2015-03" db="EMBL/GenBank/DDBJ databases">
        <authorList>
            <person name="Murphy D."/>
        </authorList>
    </citation>
    <scope>NUCLEOTIDE SEQUENCE [LARGE SCALE GENOMIC DNA]</scope>
    <source>
        <strain evidence="1 2">Y233</strain>
    </source>
</reference>